<gene>
    <name evidence="7" type="ORF">ACOC_LOCUS11091</name>
</gene>
<dbReference type="InterPro" id="IPR036396">
    <property type="entry name" value="Cyt_P450_sf"/>
</dbReference>
<dbReference type="AlphaFoldDB" id="A0A158PL95"/>
<evidence type="ECO:0000256" key="6">
    <source>
        <dbReference type="RuleBase" id="RU000461"/>
    </source>
</evidence>
<dbReference type="Proteomes" id="UP000267027">
    <property type="component" value="Unassembled WGS sequence"/>
</dbReference>
<sequence length="298" mass="34298">MSYCLYKENWLKRNRNKLIDVASENFRFLDENGYYKKKPEMNPFGMGKRTCLGENLARYELFLVFTTLLQKYEFRPIEGEPLPSLERSEGMTNVPRKYRCTVIPRSEEEVASPSSAAVSSRNPQWMSRVFRRVDGARITSYFSVRKRAREDEAKDCCKRARRGLTVCDVKFISPAEACNGMNPLFLHYVEFQNECCAIGHSSVSGRVVPRIPTPLGAFGELPSNLLHLLFDNLEVSCLIALCLTSTAWSTYALDYVYSHSFLRRAQRESTRFTENGARSSFKYFTPSDPFYCYGTLKL</sequence>
<dbReference type="STRING" id="334426.A0A158PL95"/>
<dbReference type="OrthoDB" id="6764281at2759"/>
<keyword evidence="6" id="KW-0560">Oxidoreductase</keyword>
<dbReference type="EMBL" id="UYYA01004609">
    <property type="protein sequence ID" value="VDM62676.1"/>
    <property type="molecule type" value="Genomic_DNA"/>
</dbReference>
<evidence type="ECO:0000313" key="9">
    <source>
        <dbReference type="WBParaSite" id="ACOC_0001109001-mRNA-1"/>
    </source>
</evidence>
<dbReference type="InterPro" id="IPR001128">
    <property type="entry name" value="Cyt_P450"/>
</dbReference>
<dbReference type="SUPFAM" id="SSF48264">
    <property type="entry name" value="Cytochrome P450"/>
    <property type="match status" value="1"/>
</dbReference>
<dbReference type="Gene3D" id="1.10.630.10">
    <property type="entry name" value="Cytochrome P450"/>
    <property type="match status" value="1"/>
</dbReference>
<protein>
    <submittedName>
        <fullName evidence="9">Cytochrome P450</fullName>
    </submittedName>
</protein>
<evidence type="ECO:0000256" key="4">
    <source>
        <dbReference type="ARBA" id="ARBA00023033"/>
    </source>
</evidence>
<accession>A0A158PL95</accession>
<reference evidence="7 8" key="2">
    <citation type="submission" date="2018-11" db="EMBL/GenBank/DDBJ databases">
        <authorList>
            <consortium name="Pathogen Informatics"/>
        </authorList>
    </citation>
    <scope>NUCLEOTIDE SEQUENCE [LARGE SCALE GENOMIC DNA]</scope>
    <source>
        <strain evidence="7 8">Costa Rica</strain>
    </source>
</reference>
<name>A0A158PL95_ANGCS</name>
<dbReference type="InterPro" id="IPR002401">
    <property type="entry name" value="Cyt_P450_E_grp-I"/>
</dbReference>
<dbReference type="WBParaSite" id="ACOC_0001109001-mRNA-1">
    <property type="protein sequence ID" value="ACOC_0001109001-mRNA-1"/>
    <property type="gene ID" value="ACOC_0001109001"/>
</dbReference>
<dbReference type="PROSITE" id="PS00086">
    <property type="entry name" value="CYTOCHROME_P450"/>
    <property type="match status" value="1"/>
</dbReference>
<dbReference type="GO" id="GO:0020037">
    <property type="term" value="F:heme binding"/>
    <property type="evidence" value="ECO:0007669"/>
    <property type="project" value="InterPro"/>
</dbReference>
<dbReference type="PRINTS" id="PR00463">
    <property type="entry name" value="EP450I"/>
</dbReference>
<evidence type="ECO:0000256" key="1">
    <source>
        <dbReference type="ARBA" id="ARBA00010617"/>
    </source>
</evidence>
<reference evidence="9" key="1">
    <citation type="submission" date="2016-04" db="UniProtKB">
        <authorList>
            <consortium name="WormBaseParasite"/>
        </authorList>
    </citation>
    <scope>IDENTIFICATION</scope>
</reference>
<organism evidence="9">
    <name type="scientific">Angiostrongylus costaricensis</name>
    <name type="common">Nematode worm</name>
    <dbReference type="NCBI Taxonomy" id="334426"/>
    <lineage>
        <taxon>Eukaryota</taxon>
        <taxon>Metazoa</taxon>
        <taxon>Ecdysozoa</taxon>
        <taxon>Nematoda</taxon>
        <taxon>Chromadorea</taxon>
        <taxon>Rhabditida</taxon>
        <taxon>Rhabditina</taxon>
        <taxon>Rhabditomorpha</taxon>
        <taxon>Strongyloidea</taxon>
        <taxon>Metastrongylidae</taxon>
        <taxon>Angiostrongylus</taxon>
    </lineage>
</organism>
<keyword evidence="8" id="KW-1185">Reference proteome</keyword>
<evidence type="ECO:0000313" key="8">
    <source>
        <dbReference type="Proteomes" id="UP000267027"/>
    </source>
</evidence>
<evidence type="ECO:0000256" key="3">
    <source>
        <dbReference type="ARBA" id="ARBA00023004"/>
    </source>
</evidence>
<dbReference type="PANTHER" id="PTHR24300">
    <property type="entry name" value="CYTOCHROME P450 508A4-RELATED"/>
    <property type="match status" value="1"/>
</dbReference>
<evidence type="ECO:0000256" key="5">
    <source>
        <dbReference type="PIRSR" id="PIRSR602401-1"/>
    </source>
</evidence>
<dbReference type="GO" id="GO:0016705">
    <property type="term" value="F:oxidoreductase activity, acting on paired donors, with incorporation or reduction of molecular oxygen"/>
    <property type="evidence" value="ECO:0007669"/>
    <property type="project" value="InterPro"/>
</dbReference>
<feature type="binding site" description="axial binding residue" evidence="5">
    <location>
        <position position="51"/>
    </location>
    <ligand>
        <name>heme</name>
        <dbReference type="ChEBI" id="CHEBI:30413"/>
    </ligand>
    <ligandPart>
        <name>Fe</name>
        <dbReference type="ChEBI" id="CHEBI:18248"/>
    </ligandPart>
</feature>
<dbReference type="GO" id="GO:0004497">
    <property type="term" value="F:monooxygenase activity"/>
    <property type="evidence" value="ECO:0007669"/>
    <property type="project" value="UniProtKB-KW"/>
</dbReference>
<evidence type="ECO:0000313" key="7">
    <source>
        <dbReference type="EMBL" id="VDM62676.1"/>
    </source>
</evidence>
<proteinExistence type="inferred from homology"/>
<comment type="similarity">
    <text evidence="1 6">Belongs to the cytochrome P450 family.</text>
</comment>
<keyword evidence="3 5" id="KW-0408">Iron</keyword>
<evidence type="ECO:0000256" key="2">
    <source>
        <dbReference type="ARBA" id="ARBA00022723"/>
    </source>
</evidence>
<dbReference type="InterPro" id="IPR017972">
    <property type="entry name" value="Cyt_P450_CS"/>
</dbReference>
<dbReference type="Pfam" id="PF00067">
    <property type="entry name" value="p450"/>
    <property type="match status" value="1"/>
</dbReference>
<keyword evidence="4 6" id="KW-0503">Monooxygenase</keyword>
<comment type="cofactor">
    <cofactor evidence="5">
        <name>heme</name>
        <dbReference type="ChEBI" id="CHEBI:30413"/>
    </cofactor>
</comment>
<dbReference type="GO" id="GO:0005506">
    <property type="term" value="F:iron ion binding"/>
    <property type="evidence" value="ECO:0007669"/>
    <property type="project" value="InterPro"/>
</dbReference>
<dbReference type="InterPro" id="IPR050182">
    <property type="entry name" value="Cytochrome_P450_fam2"/>
</dbReference>
<keyword evidence="5 6" id="KW-0349">Heme</keyword>
<keyword evidence="2 5" id="KW-0479">Metal-binding</keyword>